<name>K1QHG7_MAGGI</name>
<gene>
    <name evidence="3" type="ORF">CGI_10024195</name>
</gene>
<feature type="region of interest" description="Disordered" evidence="1">
    <location>
        <begin position="84"/>
        <end position="105"/>
    </location>
</feature>
<proteinExistence type="predicted"/>
<organism evidence="3">
    <name type="scientific">Magallana gigas</name>
    <name type="common">Pacific oyster</name>
    <name type="synonym">Crassostrea gigas</name>
    <dbReference type="NCBI Taxonomy" id="29159"/>
    <lineage>
        <taxon>Eukaryota</taxon>
        <taxon>Metazoa</taxon>
        <taxon>Spiralia</taxon>
        <taxon>Lophotrochozoa</taxon>
        <taxon>Mollusca</taxon>
        <taxon>Bivalvia</taxon>
        <taxon>Autobranchia</taxon>
        <taxon>Pteriomorphia</taxon>
        <taxon>Ostreida</taxon>
        <taxon>Ostreoidea</taxon>
        <taxon>Ostreidae</taxon>
        <taxon>Magallana</taxon>
    </lineage>
</organism>
<reference evidence="3" key="1">
    <citation type="journal article" date="2012" name="Nature">
        <title>The oyster genome reveals stress adaptation and complexity of shell formation.</title>
        <authorList>
            <person name="Zhang G."/>
            <person name="Fang X."/>
            <person name="Guo X."/>
            <person name="Li L."/>
            <person name="Luo R."/>
            <person name="Xu F."/>
            <person name="Yang P."/>
            <person name="Zhang L."/>
            <person name="Wang X."/>
            <person name="Qi H."/>
            <person name="Xiong Z."/>
            <person name="Que H."/>
            <person name="Xie Y."/>
            <person name="Holland P.W."/>
            <person name="Paps J."/>
            <person name="Zhu Y."/>
            <person name="Wu F."/>
            <person name="Chen Y."/>
            <person name="Wang J."/>
            <person name="Peng C."/>
            <person name="Meng J."/>
            <person name="Yang L."/>
            <person name="Liu J."/>
            <person name="Wen B."/>
            <person name="Zhang N."/>
            <person name="Huang Z."/>
            <person name="Zhu Q."/>
            <person name="Feng Y."/>
            <person name="Mount A."/>
            <person name="Hedgecock D."/>
            <person name="Xu Z."/>
            <person name="Liu Y."/>
            <person name="Domazet-Loso T."/>
            <person name="Du Y."/>
            <person name="Sun X."/>
            <person name="Zhang S."/>
            <person name="Liu B."/>
            <person name="Cheng P."/>
            <person name="Jiang X."/>
            <person name="Li J."/>
            <person name="Fan D."/>
            <person name="Wang W."/>
            <person name="Fu W."/>
            <person name="Wang T."/>
            <person name="Wang B."/>
            <person name="Zhang J."/>
            <person name="Peng Z."/>
            <person name="Li Y."/>
            <person name="Li N."/>
            <person name="Wang J."/>
            <person name="Chen M."/>
            <person name="He Y."/>
            <person name="Tan F."/>
            <person name="Song X."/>
            <person name="Zheng Q."/>
            <person name="Huang R."/>
            <person name="Yang H."/>
            <person name="Du X."/>
            <person name="Chen L."/>
            <person name="Yang M."/>
            <person name="Gaffney P.M."/>
            <person name="Wang S."/>
            <person name="Luo L."/>
            <person name="She Z."/>
            <person name="Ming Y."/>
            <person name="Huang W."/>
            <person name="Zhang S."/>
            <person name="Huang B."/>
            <person name="Zhang Y."/>
            <person name="Qu T."/>
            <person name="Ni P."/>
            <person name="Miao G."/>
            <person name="Wang J."/>
            <person name="Wang Q."/>
            <person name="Steinberg C.E."/>
            <person name="Wang H."/>
            <person name="Li N."/>
            <person name="Qian L."/>
            <person name="Zhang G."/>
            <person name="Li Y."/>
            <person name="Yang H."/>
            <person name="Liu X."/>
            <person name="Wang J."/>
            <person name="Yin Y."/>
            <person name="Wang J."/>
        </authorList>
    </citation>
    <scope>NUCLEOTIDE SEQUENCE [LARGE SCALE GENOMIC DNA]</scope>
    <source>
        <strain evidence="3">05x7-T-G4-1.051#20</strain>
    </source>
</reference>
<dbReference type="EMBL" id="JH817566">
    <property type="protein sequence ID" value="EKC36267.1"/>
    <property type="molecule type" value="Genomic_DNA"/>
</dbReference>
<sequence>MKPTCEGSFDRKYSRDQERGLAWITSLRCDNSGYQRPPRKLYEEVKSSGPGRKAARLNLAMSAGHLDTCLTTEGMREMLLSTNIHPGSASSMQETANKVGGKGEI</sequence>
<dbReference type="InParanoid" id="K1QHG7"/>
<protein>
    <recommendedName>
        <fullName evidence="2">Mutator-like transposase domain-containing protein</fullName>
    </recommendedName>
</protein>
<dbReference type="HOGENOM" id="CLU_2239182_0_0_1"/>
<dbReference type="Pfam" id="PF20700">
    <property type="entry name" value="Mutator"/>
    <property type="match status" value="1"/>
</dbReference>
<evidence type="ECO:0000256" key="1">
    <source>
        <dbReference type="SAM" id="MobiDB-lite"/>
    </source>
</evidence>
<evidence type="ECO:0000259" key="2">
    <source>
        <dbReference type="Pfam" id="PF20700"/>
    </source>
</evidence>
<dbReference type="InterPro" id="IPR049012">
    <property type="entry name" value="Mutator_transp_dom"/>
</dbReference>
<feature type="domain" description="Mutator-like transposase" evidence="2">
    <location>
        <begin position="3"/>
        <end position="102"/>
    </location>
</feature>
<dbReference type="AlphaFoldDB" id="K1QHG7"/>
<evidence type="ECO:0000313" key="3">
    <source>
        <dbReference type="EMBL" id="EKC36267.1"/>
    </source>
</evidence>
<feature type="compositionally biased region" description="Polar residues" evidence="1">
    <location>
        <begin position="84"/>
        <end position="96"/>
    </location>
</feature>
<accession>K1QHG7</accession>